<protein>
    <submittedName>
        <fullName evidence="1">Uncharacterized protein</fullName>
    </submittedName>
</protein>
<accession>A0ACC1L705</accession>
<evidence type="ECO:0000313" key="1">
    <source>
        <dbReference type="EMBL" id="KAJ2802328.1"/>
    </source>
</evidence>
<keyword evidence="2" id="KW-1185">Reference proteome</keyword>
<dbReference type="EMBL" id="JANBUN010000635">
    <property type="protein sequence ID" value="KAJ2802328.1"/>
    <property type="molecule type" value="Genomic_DNA"/>
</dbReference>
<gene>
    <name evidence="1" type="ORF">H4R21_002460</name>
</gene>
<proteinExistence type="predicted"/>
<sequence>MTVADLQSAFGDIDIPSVDIATFVFDSARQHNSFVRGNGPRPLFVGDGDGDNAGESLTLAQMEAFCGELAAGLHRAAGVRRGAVVAVLLPNSVHYLAVVLAATMAGAACALANPAYTPRELHHQLSDSGATHVIATAALYPLVCAAAGLGAHAVREVLVLDRRPPAPDALPARSVFDVLDTAAFPRMVLRTRGECAATMALLLYSSGTTGTPKGVMLSHRNLVANTLQARAASAGSAADAGAGVQLAIVPMFHSFGMTFQCLLAPCRGLSTVVMGRFDMGRFLHLVESRRVTDTVLAPPVINALVKMPAAATTEKYNLGSLQRAIVGGAPLGVSTAAALEALMPHLRILQGYGMTEMSPAISVNPSAARKLGSVGPLLPNIEARVVDDAGRVLAPGETGELCFRGPNVMMGYLGRAEATRETIDQDGFLHTGDIGHIDSDTHVYVTDRKKELIKYNGFQVAPAELEALLLQHPRVRDCAVAGVFDDARQTEVPRAYLVLDPDADGPAVAEEVVAWLNGQVAYFKQLRGGFALLDAIPKSASGKILRRLLH</sequence>
<dbReference type="Proteomes" id="UP001140087">
    <property type="component" value="Unassembled WGS sequence"/>
</dbReference>
<comment type="caution">
    <text evidence="1">The sequence shown here is derived from an EMBL/GenBank/DDBJ whole genome shotgun (WGS) entry which is preliminary data.</text>
</comment>
<organism evidence="1 2">
    <name type="scientific">Coemansia helicoidea</name>
    <dbReference type="NCBI Taxonomy" id="1286919"/>
    <lineage>
        <taxon>Eukaryota</taxon>
        <taxon>Fungi</taxon>
        <taxon>Fungi incertae sedis</taxon>
        <taxon>Zoopagomycota</taxon>
        <taxon>Kickxellomycotina</taxon>
        <taxon>Kickxellomycetes</taxon>
        <taxon>Kickxellales</taxon>
        <taxon>Kickxellaceae</taxon>
        <taxon>Coemansia</taxon>
    </lineage>
</organism>
<name>A0ACC1L705_9FUNG</name>
<evidence type="ECO:0000313" key="2">
    <source>
        <dbReference type="Proteomes" id="UP001140087"/>
    </source>
</evidence>
<reference evidence="1" key="1">
    <citation type="submission" date="2022-07" db="EMBL/GenBank/DDBJ databases">
        <title>Phylogenomic reconstructions and comparative analyses of Kickxellomycotina fungi.</title>
        <authorList>
            <person name="Reynolds N.K."/>
            <person name="Stajich J.E."/>
            <person name="Barry K."/>
            <person name="Grigoriev I.V."/>
            <person name="Crous P."/>
            <person name="Smith M.E."/>
        </authorList>
    </citation>
    <scope>NUCLEOTIDE SEQUENCE</scope>
    <source>
        <strain evidence="1">BCRC 34780</strain>
    </source>
</reference>